<evidence type="ECO:0000256" key="1">
    <source>
        <dbReference type="PROSITE-ProRule" id="PRU00169"/>
    </source>
</evidence>
<accession>T0ISJ7</accession>
<evidence type="ECO:0000313" key="3">
    <source>
        <dbReference type="EMBL" id="EQB14790.1"/>
    </source>
</evidence>
<evidence type="ECO:0000259" key="2">
    <source>
        <dbReference type="PROSITE" id="PS50110"/>
    </source>
</evidence>
<name>T0ISJ7_9SPHN</name>
<dbReference type="GO" id="GO:0000160">
    <property type="term" value="P:phosphorelay signal transduction system"/>
    <property type="evidence" value="ECO:0007669"/>
    <property type="project" value="InterPro"/>
</dbReference>
<dbReference type="eggNOG" id="COG0784">
    <property type="taxonomic scope" value="Bacteria"/>
</dbReference>
<organism evidence="3 4">
    <name type="scientific">Novosphingobium lindaniclasticum LE124</name>
    <dbReference type="NCBI Taxonomy" id="1096930"/>
    <lineage>
        <taxon>Bacteria</taxon>
        <taxon>Pseudomonadati</taxon>
        <taxon>Pseudomonadota</taxon>
        <taxon>Alphaproteobacteria</taxon>
        <taxon>Sphingomonadales</taxon>
        <taxon>Sphingomonadaceae</taxon>
        <taxon>Novosphingobium</taxon>
    </lineage>
</organism>
<dbReference type="InterPro" id="IPR011006">
    <property type="entry name" value="CheY-like_superfamily"/>
</dbReference>
<dbReference type="SMART" id="SM00448">
    <property type="entry name" value="REC"/>
    <property type="match status" value="1"/>
</dbReference>
<dbReference type="PROSITE" id="PS50110">
    <property type="entry name" value="RESPONSE_REGULATORY"/>
    <property type="match status" value="1"/>
</dbReference>
<gene>
    <name evidence="3" type="ORF">L284_12615</name>
</gene>
<dbReference type="Proteomes" id="UP000015527">
    <property type="component" value="Unassembled WGS sequence"/>
</dbReference>
<dbReference type="InterPro" id="IPR001789">
    <property type="entry name" value="Sig_transdc_resp-reg_receiver"/>
</dbReference>
<keyword evidence="1" id="KW-0597">Phosphoprotein</keyword>
<dbReference type="Gene3D" id="3.40.50.2300">
    <property type="match status" value="1"/>
</dbReference>
<feature type="modified residue" description="4-aspartylphosphate" evidence="1">
    <location>
        <position position="60"/>
    </location>
</feature>
<evidence type="ECO:0000313" key="4">
    <source>
        <dbReference type="Proteomes" id="UP000015527"/>
    </source>
</evidence>
<feature type="domain" description="Response regulatory" evidence="2">
    <location>
        <begin position="9"/>
        <end position="120"/>
    </location>
</feature>
<protein>
    <recommendedName>
        <fullName evidence="2">Response regulatory domain-containing protein</fullName>
    </recommendedName>
</protein>
<keyword evidence="4" id="KW-1185">Reference proteome</keyword>
<proteinExistence type="predicted"/>
<dbReference type="PATRIC" id="fig|1096930.3.peg.2520"/>
<dbReference type="AlphaFoldDB" id="T0ISJ7"/>
<comment type="caution">
    <text evidence="3">The sequence shown here is derived from an EMBL/GenBank/DDBJ whole genome shotgun (WGS) entry which is preliminary data.</text>
</comment>
<reference evidence="3 4" key="1">
    <citation type="journal article" date="2013" name="Genome Announc.">
        <title>Genome Sequence of Novosphingobium lindaniclasticum LE124T, Isolated from a Hexachlorocyclohexane Dumpsite.</title>
        <authorList>
            <person name="Saxena A."/>
            <person name="Nayyar N."/>
            <person name="Sangwan N."/>
            <person name="Kumari R."/>
            <person name="Khurana J.P."/>
            <person name="Lal R."/>
        </authorList>
    </citation>
    <scope>NUCLEOTIDE SEQUENCE [LARGE SCALE GENOMIC DNA]</scope>
    <source>
        <strain evidence="3 4">LE124</strain>
    </source>
</reference>
<dbReference type="SUPFAM" id="SSF52172">
    <property type="entry name" value="CheY-like"/>
    <property type="match status" value="1"/>
</dbReference>
<dbReference type="RefSeq" id="WP_021234365.1">
    <property type="nucleotide sequence ID" value="NZ_ATHL01000079.1"/>
</dbReference>
<dbReference type="EMBL" id="ATHL01000079">
    <property type="protein sequence ID" value="EQB14790.1"/>
    <property type="molecule type" value="Genomic_DNA"/>
</dbReference>
<sequence>MSAELADVRVLIVEDEYLIALELAAALEDQGVAVIGPATTLAEAEALCRNTDGIDGAILDIDLRGEPVYPLADALRDNAVPFLFSTGCDASQIPARFIDVPRCEKPAGSAEVLRQFTRNLQLGGDAVTS</sequence>